<sequence length="264" mass="27854">MSLLAILLLGGVSAGLLSGMLGIGGGVLVVPLLIYLLPIMGLPADIVVPTAIGTSLATIAVTTFSSAYAHYRHGNIEWGWVRWLVPVIVLGAFLGSWLGVSLNPAILQRVFAVMLLLLALRMIWKRQPRNKDKAIKKWKIYSMGTGIGLIASLIGIGGGALVVPLLHYYQLRMASAVAVASVCSVTLASLSTLLYASLASHGVHEEVKGLIGFLYIPAWLGIAATSVLFAPVGAKLATKLPVRYLQRAFAGLLIVVSIHLLVSG</sequence>
<reference evidence="7 8" key="1">
    <citation type="journal article" date="2011" name="Front. Microbiol.">
        <title>Genomic signatures of strain selection and enhancement in Bacillus atrophaeus var. globigii, a historical biowarfare simulant.</title>
        <authorList>
            <person name="Gibbons H.S."/>
            <person name="Broomall S.M."/>
            <person name="McNew L.A."/>
            <person name="Daligault H."/>
            <person name="Chapman C."/>
            <person name="Bruce D."/>
            <person name="Karavis M."/>
            <person name="Krepps M."/>
            <person name="McGregor P.A."/>
            <person name="Hong C."/>
            <person name="Park K.H."/>
            <person name="Akmal A."/>
            <person name="Feldman A."/>
            <person name="Lin J.S."/>
            <person name="Chang W.E."/>
            <person name="Higgs B.W."/>
            <person name="Demirev P."/>
            <person name="Lindquist J."/>
            <person name="Liem A."/>
            <person name="Fochler E."/>
            <person name="Read T.D."/>
            <person name="Tapia R."/>
            <person name="Johnson S."/>
            <person name="Bishop-Lilly K.A."/>
            <person name="Detter C."/>
            <person name="Han C."/>
            <person name="Sozhamannan S."/>
            <person name="Rosenzweig C.N."/>
            <person name="Skowronski E.W."/>
        </authorList>
    </citation>
    <scope>NUCLEOTIDE SEQUENCE [LARGE SCALE GENOMIC DNA]</scope>
    <source>
        <strain evidence="7 8">AIT1</strain>
    </source>
</reference>
<keyword evidence="6" id="KW-1003">Cell membrane</keyword>
<keyword evidence="8" id="KW-1185">Reference proteome</keyword>
<comment type="similarity">
    <text evidence="2 6">Belongs to the 4-toluene sulfonate uptake permease (TSUP) (TC 2.A.102) family.</text>
</comment>
<feature type="transmembrane region" description="Helical" evidence="6">
    <location>
        <begin position="210"/>
        <end position="232"/>
    </location>
</feature>
<gene>
    <name evidence="7" type="ORF">CWE15_06030</name>
</gene>
<feature type="transmembrane region" description="Helical" evidence="6">
    <location>
        <begin position="145"/>
        <end position="169"/>
    </location>
</feature>
<evidence type="ECO:0000256" key="4">
    <source>
        <dbReference type="ARBA" id="ARBA00022989"/>
    </source>
</evidence>
<protein>
    <recommendedName>
        <fullName evidence="6">Probable membrane transporter protein</fullName>
    </recommendedName>
</protein>
<dbReference type="RefSeq" id="WP_126757173.1">
    <property type="nucleotide sequence ID" value="NZ_PIPQ01000002.1"/>
</dbReference>
<dbReference type="OrthoDB" id="457670at2"/>
<feature type="transmembrane region" description="Helical" evidence="6">
    <location>
        <begin position="244"/>
        <end position="262"/>
    </location>
</feature>
<evidence type="ECO:0000256" key="6">
    <source>
        <dbReference type="RuleBase" id="RU363041"/>
    </source>
</evidence>
<dbReference type="EMBL" id="PIPQ01000002">
    <property type="protein sequence ID" value="RUO42958.1"/>
    <property type="molecule type" value="Genomic_DNA"/>
</dbReference>
<keyword evidence="5 6" id="KW-0472">Membrane</keyword>
<name>A0A432X7X5_9GAMM</name>
<dbReference type="AlphaFoldDB" id="A0A432X7X5"/>
<dbReference type="PANTHER" id="PTHR43483">
    <property type="entry name" value="MEMBRANE TRANSPORTER PROTEIN HI_0806-RELATED"/>
    <property type="match status" value="1"/>
</dbReference>
<keyword evidence="3 6" id="KW-0812">Transmembrane</keyword>
<comment type="caution">
    <text evidence="7">The sequence shown here is derived from an EMBL/GenBank/DDBJ whole genome shotgun (WGS) entry which is preliminary data.</text>
</comment>
<feature type="transmembrane region" description="Helical" evidence="6">
    <location>
        <begin position="46"/>
        <end position="68"/>
    </location>
</feature>
<comment type="subcellular location">
    <subcellularLocation>
        <location evidence="6">Cell membrane</location>
        <topology evidence="6">Multi-pass membrane protein</topology>
    </subcellularLocation>
    <subcellularLocation>
        <location evidence="1">Membrane</location>
        <topology evidence="1">Multi-pass membrane protein</topology>
    </subcellularLocation>
</comment>
<proteinExistence type="inferred from homology"/>
<feature type="transmembrane region" description="Helical" evidence="6">
    <location>
        <begin position="80"/>
        <end position="100"/>
    </location>
</feature>
<keyword evidence="4 6" id="KW-1133">Transmembrane helix</keyword>
<dbReference type="GO" id="GO:0005886">
    <property type="term" value="C:plasma membrane"/>
    <property type="evidence" value="ECO:0007669"/>
    <property type="project" value="UniProtKB-SubCell"/>
</dbReference>
<organism evidence="7 8">
    <name type="scientific">Aliidiomarina taiwanensis</name>
    <dbReference type="NCBI Taxonomy" id="946228"/>
    <lineage>
        <taxon>Bacteria</taxon>
        <taxon>Pseudomonadati</taxon>
        <taxon>Pseudomonadota</taxon>
        <taxon>Gammaproteobacteria</taxon>
        <taxon>Alteromonadales</taxon>
        <taxon>Idiomarinaceae</taxon>
        <taxon>Aliidiomarina</taxon>
    </lineage>
</organism>
<accession>A0A432X7X5</accession>
<dbReference type="Proteomes" id="UP000286976">
    <property type="component" value="Unassembled WGS sequence"/>
</dbReference>
<evidence type="ECO:0000256" key="2">
    <source>
        <dbReference type="ARBA" id="ARBA00009142"/>
    </source>
</evidence>
<feature type="transmembrane region" description="Helical" evidence="6">
    <location>
        <begin position="175"/>
        <end position="198"/>
    </location>
</feature>
<evidence type="ECO:0000256" key="5">
    <source>
        <dbReference type="ARBA" id="ARBA00023136"/>
    </source>
</evidence>
<evidence type="ECO:0000313" key="7">
    <source>
        <dbReference type="EMBL" id="RUO42958.1"/>
    </source>
</evidence>
<dbReference type="PANTHER" id="PTHR43483:SF3">
    <property type="entry name" value="MEMBRANE TRANSPORTER PROTEIN HI_0806-RELATED"/>
    <property type="match status" value="1"/>
</dbReference>
<dbReference type="InterPro" id="IPR002781">
    <property type="entry name" value="TM_pro_TauE-like"/>
</dbReference>
<evidence type="ECO:0000313" key="8">
    <source>
        <dbReference type="Proteomes" id="UP000286976"/>
    </source>
</evidence>
<feature type="transmembrane region" description="Helical" evidence="6">
    <location>
        <begin position="106"/>
        <end position="124"/>
    </location>
</feature>
<evidence type="ECO:0000256" key="1">
    <source>
        <dbReference type="ARBA" id="ARBA00004141"/>
    </source>
</evidence>
<evidence type="ECO:0000256" key="3">
    <source>
        <dbReference type="ARBA" id="ARBA00022692"/>
    </source>
</evidence>
<dbReference type="Pfam" id="PF01925">
    <property type="entry name" value="TauE"/>
    <property type="match status" value="1"/>
</dbReference>